<dbReference type="Pfam" id="PF01398">
    <property type="entry name" value="JAB"/>
    <property type="match status" value="1"/>
</dbReference>
<keyword evidence="2 4" id="KW-0396">Initiation factor</keyword>
<gene>
    <name evidence="6" type="ORF">LTR97_012062</name>
</gene>
<sequence>MAAVLPADAPVRQVQLSALVVMRLIKHSTQIFPTPATGCLVGMEQPKTATLEITNSFPFPASNPDNTASVTTSNPMDPYHQADQLALALAAPRAKGSVSYQNEMIKYLREVNVDAQGVGWYVSCSMGNFVNAAFVENQVFYQRATGEQSCVLVFDVGRSSQGSLNLKAYRLSKSFMEAHKEGKFTSESIQKSSLRYQDILIELPLKIHNSHLLTSYLHQLPNIPTTTDSLTLPTTIAEIHRNPSLASNPLTPNLDNLDLSIDPFLEKTLDQLLESIESHQTEQNNAQYYQRSLAREQAKVKTWKEKRASENVLRVQQKQTPLPEDEWTKLFKLPTEPSRLEAMLVGRQVEQYARQIDGFAGTVTGKMFGVRGGLVPGEGL</sequence>
<feature type="domain" description="MPN" evidence="5">
    <location>
        <begin position="14"/>
        <end position="175"/>
    </location>
</feature>
<dbReference type="EMBL" id="JAVRQU010000023">
    <property type="protein sequence ID" value="KAK5690899.1"/>
    <property type="molecule type" value="Genomic_DNA"/>
</dbReference>
<dbReference type="InterPro" id="IPR050242">
    <property type="entry name" value="JAMM_MPN+_peptidase_M67A"/>
</dbReference>
<comment type="subcellular location">
    <subcellularLocation>
        <location evidence="4">Cytoplasm</location>
    </subcellularLocation>
</comment>
<dbReference type="InterPro" id="IPR027524">
    <property type="entry name" value="eIF3h"/>
</dbReference>
<proteinExistence type="inferred from homology"/>
<dbReference type="Proteomes" id="UP001310594">
    <property type="component" value="Unassembled WGS sequence"/>
</dbReference>
<dbReference type="Gene3D" id="3.40.140.10">
    <property type="entry name" value="Cytidine Deaminase, domain 2"/>
    <property type="match status" value="1"/>
</dbReference>
<dbReference type="Pfam" id="PF19445">
    <property type="entry name" value="eIF3h_C"/>
    <property type="match status" value="2"/>
</dbReference>
<comment type="function">
    <text evidence="4">Component of the eukaryotic translation initiation factor 3 (eIF-3) complex, which is involved in protein synthesis of a specialized repertoire of mRNAs and, together with other initiation factors, stimulates binding of mRNA and methionyl-tRNAi to the 40S ribosome. The eIF-3 complex specifically targets and initiates translation of a subset of mRNAs involved in cell proliferation.</text>
</comment>
<evidence type="ECO:0000256" key="3">
    <source>
        <dbReference type="ARBA" id="ARBA00022917"/>
    </source>
</evidence>
<dbReference type="GO" id="GO:0033290">
    <property type="term" value="C:eukaryotic 48S preinitiation complex"/>
    <property type="evidence" value="ECO:0007669"/>
    <property type="project" value="UniProtKB-UniRule"/>
</dbReference>
<dbReference type="PANTHER" id="PTHR10410">
    <property type="entry name" value="EUKARYOTIC TRANSLATION INITIATION FACTOR 3 -RELATED"/>
    <property type="match status" value="1"/>
</dbReference>
<comment type="subunit">
    <text evidence="4">Component of the eukaryotic translation initiation factor 3 (eIF-3) complex.</text>
</comment>
<dbReference type="SMART" id="SM00232">
    <property type="entry name" value="JAB_MPN"/>
    <property type="match status" value="1"/>
</dbReference>
<dbReference type="CDD" id="cd08065">
    <property type="entry name" value="MPN_eIF3h"/>
    <property type="match status" value="1"/>
</dbReference>
<evidence type="ECO:0000256" key="1">
    <source>
        <dbReference type="ARBA" id="ARBA00022490"/>
    </source>
</evidence>
<dbReference type="AlphaFoldDB" id="A0AAN7VXZ4"/>
<evidence type="ECO:0000259" key="5">
    <source>
        <dbReference type="PROSITE" id="PS50249"/>
    </source>
</evidence>
<organism evidence="6 7">
    <name type="scientific">Elasticomyces elasticus</name>
    <dbReference type="NCBI Taxonomy" id="574655"/>
    <lineage>
        <taxon>Eukaryota</taxon>
        <taxon>Fungi</taxon>
        <taxon>Dikarya</taxon>
        <taxon>Ascomycota</taxon>
        <taxon>Pezizomycotina</taxon>
        <taxon>Dothideomycetes</taxon>
        <taxon>Dothideomycetidae</taxon>
        <taxon>Mycosphaerellales</taxon>
        <taxon>Teratosphaeriaceae</taxon>
        <taxon>Elasticomyces</taxon>
    </lineage>
</organism>
<comment type="similarity">
    <text evidence="4">Belongs to the eIF-3 subunit H family.</text>
</comment>
<dbReference type="FunFam" id="3.40.140.10:FF:000052">
    <property type="entry name" value="Eukaryotic translation initiation factor 3 subunit H"/>
    <property type="match status" value="1"/>
</dbReference>
<dbReference type="PROSITE" id="PS50249">
    <property type="entry name" value="MPN"/>
    <property type="match status" value="1"/>
</dbReference>
<comment type="caution">
    <text evidence="6">The sequence shown here is derived from an EMBL/GenBank/DDBJ whole genome shotgun (WGS) entry which is preliminary data.</text>
</comment>
<dbReference type="InterPro" id="IPR037518">
    <property type="entry name" value="MPN"/>
</dbReference>
<evidence type="ECO:0000313" key="7">
    <source>
        <dbReference type="Proteomes" id="UP001310594"/>
    </source>
</evidence>
<evidence type="ECO:0000256" key="2">
    <source>
        <dbReference type="ARBA" id="ARBA00022540"/>
    </source>
</evidence>
<name>A0AAN7VXZ4_9PEZI</name>
<keyword evidence="1 4" id="KW-0963">Cytoplasm</keyword>
<accession>A0AAN7VXZ4</accession>
<dbReference type="InterPro" id="IPR045810">
    <property type="entry name" value="eIF3h_C"/>
</dbReference>
<keyword evidence="3 4" id="KW-0648">Protein biosynthesis</keyword>
<dbReference type="GO" id="GO:0008237">
    <property type="term" value="F:metallopeptidase activity"/>
    <property type="evidence" value="ECO:0007669"/>
    <property type="project" value="InterPro"/>
</dbReference>
<dbReference type="GO" id="GO:0016282">
    <property type="term" value="C:eukaryotic 43S preinitiation complex"/>
    <property type="evidence" value="ECO:0007669"/>
    <property type="project" value="UniProtKB-UniRule"/>
</dbReference>
<dbReference type="InterPro" id="IPR000555">
    <property type="entry name" value="JAMM/MPN+_dom"/>
</dbReference>
<evidence type="ECO:0000256" key="4">
    <source>
        <dbReference type="HAMAP-Rule" id="MF_03007"/>
    </source>
</evidence>
<evidence type="ECO:0000313" key="6">
    <source>
        <dbReference type="EMBL" id="KAK5690899.1"/>
    </source>
</evidence>
<dbReference type="GO" id="GO:0003743">
    <property type="term" value="F:translation initiation factor activity"/>
    <property type="evidence" value="ECO:0007669"/>
    <property type="project" value="UniProtKB-UniRule"/>
</dbReference>
<protein>
    <recommendedName>
        <fullName evidence="4">Eukaryotic translation initiation factor 3 subunit H</fullName>
        <shortName evidence="4">eIF3h</shortName>
    </recommendedName>
</protein>
<reference evidence="6" key="1">
    <citation type="submission" date="2023-08" db="EMBL/GenBank/DDBJ databases">
        <title>Black Yeasts Isolated from many extreme environments.</title>
        <authorList>
            <person name="Coleine C."/>
            <person name="Stajich J.E."/>
            <person name="Selbmann L."/>
        </authorList>
    </citation>
    <scope>NUCLEOTIDE SEQUENCE</scope>
    <source>
        <strain evidence="6">CCFEE 5810</strain>
    </source>
</reference>
<dbReference type="GO" id="GO:0001732">
    <property type="term" value="P:formation of cytoplasmic translation initiation complex"/>
    <property type="evidence" value="ECO:0007669"/>
    <property type="project" value="UniProtKB-UniRule"/>
</dbReference>
<dbReference type="HAMAP" id="MF_03007">
    <property type="entry name" value="eIF3h"/>
    <property type="match status" value="1"/>
</dbReference>
<dbReference type="GO" id="GO:0005852">
    <property type="term" value="C:eukaryotic translation initiation factor 3 complex"/>
    <property type="evidence" value="ECO:0007669"/>
    <property type="project" value="UniProtKB-UniRule"/>
</dbReference>